<reference evidence="3 4" key="1">
    <citation type="submission" date="2021-09" db="EMBL/GenBank/DDBJ databases">
        <title>Isoptericola luteus sp. nov., a novel bacterium isolated from Harbin, the capital city of Heilongjiang province.</title>
        <authorList>
            <person name="Li J."/>
        </authorList>
    </citation>
    <scope>NUCLEOTIDE SEQUENCE [LARGE SCALE GENOMIC DNA]</scope>
    <source>
        <strain evidence="3 4">NEAU-Y5</strain>
    </source>
</reference>
<feature type="region of interest" description="Disordered" evidence="1">
    <location>
        <begin position="217"/>
        <end position="396"/>
    </location>
</feature>
<keyword evidence="2" id="KW-0732">Signal</keyword>
<keyword evidence="4" id="KW-1185">Reference proteome</keyword>
<organism evidence="3 4">
    <name type="scientific">Isoptericola luteus</name>
    <dbReference type="NCBI Taxonomy" id="2879484"/>
    <lineage>
        <taxon>Bacteria</taxon>
        <taxon>Bacillati</taxon>
        <taxon>Actinomycetota</taxon>
        <taxon>Actinomycetes</taxon>
        <taxon>Micrococcales</taxon>
        <taxon>Promicromonosporaceae</taxon>
        <taxon>Isoptericola</taxon>
    </lineage>
</organism>
<feature type="signal peptide" evidence="2">
    <location>
        <begin position="1"/>
        <end position="25"/>
    </location>
</feature>
<feature type="compositionally biased region" description="Acidic residues" evidence="1">
    <location>
        <begin position="365"/>
        <end position="396"/>
    </location>
</feature>
<evidence type="ECO:0000256" key="2">
    <source>
        <dbReference type="SAM" id="SignalP"/>
    </source>
</evidence>
<evidence type="ECO:0000256" key="1">
    <source>
        <dbReference type="SAM" id="MobiDB-lite"/>
    </source>
</evidence>
<feature type="compositionally biased region" description="Basic and acidic residues" evidence="1">
    <location>
        <begin position="353"/>
        <end position="364"/>
    </location>
</feature>
<evidence type="ECO:0000313" key="3">
    <source>
        <dbReference type="EMBL" id="MCA5895184.1"/>
    </source>
</evidence>
<dbReference type="RefSeq" id="WP_225566916.1">
    <property type="nucleotide sequence ID" value="NZ_JAIXCQ010000018.1"/>
</dbReference>
<feature type="chain" id="PRO_5046230042" evidence="2">
    <location>
        <begin position="26"/>
        <end position="396"/>
    </location>
</feature>
<evidence type="ECO:0000313" key="4">
    <source>
        <dbReference type="Proteomes" id="UP001319870"/>
    </source>
</evidence>
<accession>A0ABS7ZJI0</accession>
<gene>
    <name evidence="3" type="ORF">LEP48_17790</name>
</gene>
<comment type="caution">
    <text evidence="3">The sequence shown here is derived from an EMBL/GenBank/DDBJ whole genome shotgun (WGS) entry which is preliminary data.</text>
</comment>
<dbReference type="EMBL" id="JAIXCQ010000018">
    <property type="protein sequence ID" value="MCA5895184.1"/>
    <property type="molecule type" value="Genomic_DNA"/>
</dbReference>
<feature type="compositionally biased region" description="Acidic residues" evidence="1">
    <location>
        <begin position="259"/>
        <end position="268"/>
    </location>
</feature>
<dbReference type="Proteomes" id="UP001319870">
    <property type="component" value="Unassembled WGS sequence"/>
</dbReference>
<proteinExistence type="predicted"/>
<feature type="compositionally biased region" description="Low complexity" evidence="1">
    <location>
        <begin position="269"/>
        <end position="288"/>
    </location>
</feature>
<feature type="compositionally biased region" description="Low complexity" evidence="1">
    <location>
        <begin position="328"/>
        <end position="342"/>
    </location>
</feature>
<name>A0ABS7ZJI0_9MICO</name>
<sequence length="396" mass="41384">MIRNRAVVLTTAAALVGVLSAGALASGAGTTSALWRSHVSLALPAIVDGSEVKAPTITPEEYPDKVALETNDSPKSIAGIQVSGIAEQGAYRLTMALPDTWEFLSFHKPEYRFVILQEGKEVGHSADNPGRPFDIVLTTPGANVGGQFGDLRAEVNSAQDVTILLQVWRSGGGNEASSATGLSVDLSVFDGQSFVKVADEIIPVPEIVHRLKNVSSPARDLRGPVDHGVITGGSQERVAQPVPGESETAQKEALAPEPGEPEAVETEESVAAAEPEELAVAPETTEALPELEEPATDAPSADPVEPDVIQADELEPGEAQAVDESAEDAQPAGDAGDAADAASTESVEPDGAESAREPDDVRHEDDEDDEADEADDETSDDESDDDTQDGDEEADR</sequence>
<protein>
    <submittedName>
        <fullName evidence="3">Uncharacterized protein</fullName>
    </submittedName>
</protein>